<dbReference type="InterPro" id="IPR017853">
    <property type="entry name" value="GH"/>
</dbReference>
<dbReference type="InterPro" id="IPR011013">
    <property type="entry name" value="Gal_mutarotase_sf_dom"/>
</dbReference>
<dbReference type="Pfam" id="PF00686">
    <property type="entry name" value="CBM_20"/>
    <property type="match status" value="1"/>
</dbReference>
<dbReference type="InterPro" id="IPR013783">
    <property type="entry name" value="Ig-like_fold"/>
</dbReference>
<dbReference type="Pfam" id="PF22681">
    <property type="entry name" value="Lmo2446-like_N"/>
    <property type="match status" value="1"/>
</dbReference>
<dbReference type="PANTHER" id="PTHR43863">
    <property type="entry name" value="HYDROLASE, PUTATIVE (AFU_ORTHOLOGUE AFUA_1G03140)-RELATED"/>
    <property type="match status" value="1"/>
</dbReference>
<organism evidence="4">
    <name type="scientific">hydrothermal vent metagenome</name>
    <dbReference type="NCBI Taxonomy" id="652676"/>
    <lineage>
        <taxon>unclassified sequences</taxon>
        <taxon>metagenomes</taxon>
        <taxon>ecological metagenomes</taxon>
    </lineage>
</organism>
<feature type="compositionally biased region" description="Gly residues" evidence="2">
    <location>
        <begin position="1899"/>
        <end position="1908"/>
    </location>
</feature>
<feature type="region of interest" description="Disordered" evidence="2">
    <location>
        <begin position="1888"/>
        <end position="1908"/>
    </location>
</feature>
<dbReference type="InterPro" id="IPR055242">
    <property type="entry name" value="Lmo2446-like_N"/>
</dbReference>
<dbReference type="GO" id="GO:0004558">
    <property type="term" value="F:alpha-1,4-glucosidase activity"/>
    <property type="evidence" value="ECO:0007669"/>
    <property type="project" value="UniProtKB-EC"/>
</dbReference>
<dbReference type="Pfam" id="PF13802">
    <property type="entry name" value="Gal_mutarotas_2"/>
    <property type="match status" value="1"/>
</dbReference>
<dbReference type="InterPro" id="IPR013780">
    <property type="entry name" value="Glyco_hydro_b"/>
</dbReference>
<dbReference type="Pfam" id="PF01055">
    <property type="entry name" value="Glyco_hydro_31_2nd"/>
    <property type="match status" value="2"/>
</dbReference>
<sequence length="1908" mass="208529">MNRQAHRTRTASRSLALALQIALLASVLVLAGPAPRAQALDGVFHDPYGDDELYATTLTERSPRDPMAGDAVHVNATTWPIESGQSVWVTWTKNGLNQTPIGASWTSNSGNNSYWDIDMGTFARGDDITYTVNADVNGTGQRSIGPFSFTVTSWSTVTNVTGYVDNGTSVDVTTGDSAGDFTPKIRFAFPTTDSFRTQIAPNGNGLNISGASNYTITNSSGTLQIATSDLVLKLQKTPYRLSIYKGDGTTLITEQYDPATFRNIGWASDGSSTVTKIEDHLKSPTNERFEGFGERYNALNQRGEDVNNYVYNQYRNQGSTKRTYLSVPFFTNSAGYGVYIPSTQYSIFNLGTYLSDMAGFTVDTDGSLNSTLDYYFFAGNPTEVLNQYTTLTGRPQLPPKWAFGLWMSANEWNTQVEVEAELANVTNYDIPHSAMVLEQWSDEATFYVWHGATYTATSGSGTLSLSDLTFPSGTAWSDPAAMVTKAHNQDIKVLLWQIPVLKENFDTNPSSAPQQHLNDKSYATTQGYVVEDGAGSPYRIPTGKWFGDSMVPDFTSTAASNWWMSKRAYLFDDVGIDGFKTDGSEAIFGRNVLFSDGRTGDEMRNQYPNEYTRVYDAYVDTKTSGTGAIFSRAGTSGAQTNSIFWAGDQESTFGAFQEAVRAGLSAGQSGVPFWSWDLAGFTGSFPTAELYLRSTAQATFSPVMQYHSEKSNPTTSEARTPWNVQARTGDTTVIPVFRKFANLRMNLLPYIYTEANRSSTTGVALMRAMASEFPSDTTAAALDQQYMFGDQLLVAPVTTEFATTKSVYIPSGRWVDFWSGNTVLGPVTVTDTVELDTIPVYARPGAVVPLNLNADYQLGGTISNNIDTYANLAFRIFPDGTSSYDYYDDSTSTYRTFSVSKSSTTQDVTVTVPPMPTTSTLQVVGSRPKTVKKGGTAMTEYATLTSLKAATEGWYRNDVEQTTYVKLASSTASRTIDLAAYTGIARTEFTAGGSYLIVEFLDDDLVHFELGAGNSPGADAPIFTTGQVDKVDYTGPTSFTKSGNILSTADIRVEVNGTTLCADVYDTTVTPDLLLHTVCPVNLTQTWKGLSFTKSSMENAYGLGEQFFTGGSADGDWVGRVRTPGNTQGNAMVYDADNGPVGNAQIPVLFAVGASNKNYGLFVDQVYKQQWDLTGDPWTMETWGDQIRWYTMTGPDLPDLREDYMELTGRPPVPPKKALGLWVSEYGYDNWAEIDGILTGLRSSKFPIDGFLLDLFWFGGVTAGSDNTNMGTLTWDTTAFPNPTTKIGNYETNDGIGLITIEESYVGKGLAEHTDLEDRGYLVRDGCSACGATYLTTNDWWGRGGMIDWTIESAGVYWHDTKRQPLIDAGIIGHWLDLGEPEMFDAADWTQGVLPGKHDQADYHNMYNLKWARSITTEYEENNVTQRPFLLARSGAAGIQREGVAMWSGDIGSKLTALAAQANVQMQMSMSGIDYFGSDIGGFRREMLDSDLDELYTQWFANGAWFDVPVRPHTENLCDCADTSPDLIGDVDSNLANIRQRYELTPYYYSLAHRAYLYGEPLVPPPVYYYQNDSNVREMGSQKLIGRDLLVGVVAGANQRQRNMYLPAGDWINFYTNERYSSTGQWFNNLPLWINGTFRLPAMARAGAIIPRMYVDDQTMNVTGRRLDSTTRNELIARVYADPTSTSFTLYEDDGISTAYQTGNVRTTLISQSQTGTTATVTIAAASGTYTGAPGSRDNVVELVVDNTQVSAVTYNSGTLTQYNTKAAFDAATSGWYNAGSNLVVAKTGSVSVTTSKTLVFTLGQTPSAMDFVCTNGTTTSGQSVYVIGNIPQLGEWNAASAVKLDPTSYPTWTGTISVLQPNAAVEWKCIKRQEANYPDTVDEWESGANNTFTSPASGNGGTTTGGF</sequence>
<dbReference type="EC" id="3.2.1.20" evidence="4"/>
<dbReference type="InterPro" id="IPR000322">
    <property type="entry name" value="Glyco_hydro_31_TIM"/>
</dbReference>
<dbReference type="InterPro" id="IPR025887">
    <property type="entry name" value="Glyco_hydro_31_N_dom"/>
</dbReference>
<feature type="domain" description="CBM20" evidence="3">
    <location>
        <begin position="1802"/>
        <end position="1908"/>
    </location>
</feature>
<dbReference type="EMBL" id="UOEK01000521">
    <property type="protein sequence ID" value="VAW09111.1"/>
    <property type="molecule type" value="Genomic_DNA"/>
</dbReference>
<keyword evidence="4" id="KW-0378">Hydrolase</keyword>
<dbReference type="GO" id="GO:2001070">
    <property type="term" value="F:starch binding"/>
    <property type="evidence" value="ECO:0007669"/>
    <property type="project" value="InterPro"/>
</dbReference>
<dbReference type="Pfam" id="PF17137">
    <property type="entry name" value="DUF5110"/>
    <property type="match status" value="1"/>
</dbReference>
<dbReference type="Gene3D" id="2.60.40.1760">
    <property type="entry name" value="glycosyl hydrolase (family 31)"/>
    <property type="match status" value="2"/>
</dbReference>
<reference evidence="4" key="1">
    <citation type="submission" date="2018-06" db="EMBL/GenBank/DDBJ databases">
        <authorList>
            <person name="Zhirakovskaya E."/>
        </authorList>
    </citation>
    <scope>NUCLEOTIDE SEQUENCE</scope>
</reference>
<dbReference type="InterPro" id="IPR013784">
    <property type="entry name" value="Carb-bd-like_fold"/>
</dbReference>
<gene>
    <name evidence="4" type="ORF">MNBD_ACTINO02-1530</name>
</gene>
<dbReference type="CDD" id="cd06597">
    <property type="entry name" value="GH31_transferase_CtsY"/>
    <property type="match status" value="1"/>
</dbReference>
<dbReference type="SUPFAM" id="SSF74650">
    <property type="entry name" value="Galactose mutarotase-like"/>
    <property type="match status" value="2"/>
</dbReference>
<evidence type="ECO:0000256" key="2">
    <source>
        <dbReference type="SAM" id="MobiDB-lite"/>
    </source>
</evidence>
<evidence type="ECO:0000256" key="1">
    <source>
        <dbReference type="ARBA" id="ARBA00007806"/>
    </source>
</evidence>
<name>A0A3B0SRX0_9ZZZZ</name>
<dbReference type="SUPFAM" id="SSF51011">
    <property type="entry name" value="Glycosyl hydrolase domain"/>
    <property type="match status" value="2"/>
</dbReference>
<dbReference type="SUPFAM" id="SSF51445">
    <property type="entry name" value="(Trans)glycosidases"/>
    <property type="match status" value="2"/>
</dbReference>
<evidence type="ECO:0000313" key="4">
    <source>
        <dbReference type="EMBL" id="VAW09111.1"/>
    </source>
</evidence>
<dbReference type="InterPro" id="IPR002044">
    <property type="entry name" value="CBM20"/>
</dbReference>
<dbReference type="Gene3D" id="2.60.40.10">
    <property type="entry name" value="Immunoglobulins"/>
    <property type="match status" value="2"/>
</dbReference>
<keyword evidence="4" id="KW-0326">Glycosidase</keyword>
<feature type="compositionally biased region" description="Polar residues" evidence="2">
    <location>
        <begin position="1888"/>
        <end position="1898"/>
    </location>
</feature>
<dbReference type="SUPFAM" id="SSF49452">
    <property type="entry name" value="Starch-binding domain-like"/>
    <property type="match status" value="1"/>
</dbReference>
<dbReference type="GO" id="GO:0005975">
    <property type="term" value="P:carbohydrate metabolic process"/>
    <property type="evidence" value="ECO:0007669"/>
    <property type="project" value="InterPro"/>
</dbReference>
<dbReference type="InterPro" id="IPR048395">
    <property type="entry name" value="Glyco_hydro_31_C"/>
</dbReference>
<dbReference type="SMART" id="SM01065">
    <property type="entry name" value="CBM_2"/>
    <property type="match status" value="1"/>
</dbReference>
<comment type="similarity">
    <text evidence="1">Belongs to the glycosyl hydrolase 31 family.</text>
</comment>
<accession>A0A3B0SRX0</accession>
<dbReference type="Pfam" id="PF21365">
    <property type="entry name" value="Glyco_hydro_31_3rd"/>
    <property type="match status" value="2"/>
</dbReference>
<proteinExistence type="inferred from homology"/>
<dbReference type="Gene3D" id="3.20.20.80">
    <property type="entry name" value="Glycosidases"/>
    <property type="match status" value="2"/>
</dbReference>
<dbReference type="Gene3D" id="2.60.40.1180">
    <property type="entry name" value="Golgi alpha-mannosidase II"/>
    <property type="match status" value="4"/>
</dbReference>
<dbReference type="InterPro" id="IPR051816">
    <property type="entry name" value="Glycosyl_Hydrolase_31"/>
</dbReference>
<dbReference type="PROSITE" id="PS51166">
    <property type="entry name" value="CBM20"/>
    <property type="match status" value="1"/>
</dbReference>
<dbReference type="CDD" id="cd14752">
    <property type="entry name" value="GH31_N"/>
    <property type="match status" value="2"/>
</dbReference>
<dbReference type="PANTHER" id="PTHR43863:SF2">
    <property type="entry name" value="MALTASE-GLUCOAMYLASE"/>
    <property type="match status" value="1"/>
</dbReference>
<dbReference type="InterPro" id="IPR033403">
    <property type="entry name" value="DUF5110"/>
</dbReference>
<evidence type="ECO:0000259" key="3">
    <source>
        <dbReference type="PROSITE" id="PS51166"/>
    </source>
</evidence>
<protein>
    <submittedName>
        <fullName evidence="4">Alpha-glucosidase</fullName>
        <ecNumber evidence="4">3.2.1.20</ecNumber>
    </submittedName>
</protein>